<evidence type="ECO:0000313" key="16">
    <source>
        <dbReference type="WBParaSite" id="ACRNAN_scaffold4701.g25147.t1"/>
    </source>
</evidence>
<keyword evidence="10" id="KW-1015">Disulfide bond</keyword>
<dbReference type="GO" id="GO:0008121">
    <property type="term" value="F:quinol-cytochrome-c reductase activity"/>
    <property type="evidence" value="ECO:0007669"/>
    <property type="project" value="UniProtKB-EC"/>
</dbReference>
<evidence type="ECO:0000256" key="6">
    <source>
        <dbReference type="ARBA" id="ARBA00022989"/>
    </source>
</evidence>
<feature type="region of interest" description="Disordered" evidence="13">
    <location>
        <begin position="92"/>
        <end position="111"/>
    </location>
</feature>
<reference evidence="16" key="1">
    <citation type="submission" date="2022-11" db="UniProtKB">
        <authorList>
            <consortium name="WormBaseParasite"/>
        </authorList>
    </citation>
    <scope>IDENTIFICATION</scope>
</reference>
<keyword evidence="15" id="KW-1185">Reference proteome</keyword>
<name>A0A914DZ79_9BILA</name>
<dbReference type="NCBIfam" id="TIGR01416">
    <property type="entry name" value="Rieske_proteo"/>
    <property type="match status" value="1"/>
</dbReference>
<keyword evidence="12" id="KW-0496">Mitochondrion</keyword>
<protein>
    <recommendedName>
        <fullName evidence="11">Cytochrome b-c1 complex subunit Rieske, mitochondrial</fullName>
        <ecNumber evidence="11">7.1.1.8</ecNumber>
    </recommendedName>
</protein>
<dbReference type="Pfam" id="PF02921">
    <property type="entry name" value="UCR_TM"/>
    <property type="match status" value="1"/>
</dbReference>
<keyword evidence="11" id="KW-0813">Transport</keyword>
<evidence type="ECO:0000256" key="10">
    <source>
        <dbReference type="ARBA" id="ARBA00023157"/>
    </source>
</evidence>
<dbReference type="PANTHER" id="PTHR10134">
    <property type="entry name" value="CYTOCHROME B-C1 COMPLEX SUBUNIT RIESKE, MITOCHONDRIAL"/>
    <property type="match status" value="1"/>
</dbReference>
<evidence type="ECO:0000256" key="3">
    <source>
        <dbReference type="ARBA" id="ARBA00022692"/>
    </source>
</evidence>
<keyword evidence="12" id="KW-0679">Respiratory chain</keyword>
<dbReference type="SUPFAM" id="SSF81502">
    <property type="entry name" value="ISP transmembrane anchor"/>
    <property type="match status" value="1"/>
</dbReference>
<dbReference type="EC" id="7.1.1.8" evidence="11"/>
<dbReference type="InterPro" id="IPR014349">
    <property type="entry name" value="Rieske_Fe-S_prot"/>
</dbReference>
<dbReference type="AlphaFoldDB" id="A0A914DZ79"/>
<accession>A0A914DZ79</accession>
<evidence type="ECO:0000256" key="7">
    <source>
        <dbReference type="ARBA" id="ARBA00023004"/>
    </source>
</evidence>
<evidence type="ECO:0000256" key="2">
    <source>
        <dbReference type="ARBA" id="ARBA00010651"/>
    </source>
</evidence>
<organism evidence="15 16">
    <name type="scientific">Acrobeloides nanus</name>
    <dbReference type="NCBI Taxonomy" id="290746"/>
    <lineage>
        <taxon>Eukaryota</taxon>
        <taxon>Metazoa</taxon>
        <taxon>Ecdysozoa</taxon>
        <taxon>Nematoda</taxon>
        <taxon>Chromadorea</taxon>
        <taxon>Rhabditida</taxon>
        <taxon>Tylenchina</taxon>
        <taxon>Cephalobomorpha</taxon>
        <taxon>Cephaloboidea</taxon>
        <taxon>Cephalobidae</taxon>
        <taxon>Acrobeloides</taxon>
    </lineage>
</organism>
<evidence type="ECO:0000256" key="1">
    <source>
        <dbReference type="ARBA" id="ARBA00004167"/>
    </source>
</evidence>
<comment type="catalytic activity">
    <reaction evidence="11">
        <text>a quinol + 2 Fe(III)-[cytochrome c](out) = a quinone + 2 Fe(II)-[cytochrome c](out) + 2 H(+)(out)</text>
        <dbReference type="Rhea" id="RHEA:11484"/>
        <dbReference type="Rhea" id="RHEA-COMP:10350"/>
        <dbReference type="Rhea" id="RHEA-COMP:14399"/>
        <dbReference type="ChEBI" id="CHEBI:15378"/>
        <dbReference type="ChEBI" id="CHEBI:24646"/>
        <dbReference type="ChEBI" id="CHEBI:29033"/>
        <dbReference type="ChEBI" id="CHEBI:29034"/>
        <dbReference type="ChEBI" id="CHEBI:132124"/>
        <dbReference type="EC" id="7.1.1.8"/>
    </reaction>
</comment>
<dbReference type="Proteomes" id="UP000887540">
    <property type="component" value="Unplaced"/>
</dbReference>
<comment type="cofactor">
    <cofactor evidence="11">
        <name>[2Fe-2S] cluster</name>
        <dbReference type="ChEBI" id="CHEBI:190135"/>
    </cofactor>
    <text evidence="11">Binds 1 [2Fe-2S] cluster per subunit.</text>
</comment>
<dbReference type="InterPro" id="IPR017941">
    <property type="entry name" value="Rieske_2Fe-2S"/>
</dbReference>
<keyword evidence="8" id="KW-0411">Iron-sulfur</keyword>
<keyword evidence="7" id="KW-0408">Iron</keyword>
<dbReference type="GO" id="GO:0005743">
    <property type="term" value="C:mitochondrial inner membrane"/>
    <property type="evidence" value="ECO:0007669"/>
    <property type="project" value="UniProtKB-SubCell"/>
</dbReference>
<evidence type="ECO:0000313" key="15">
    <source>
        <dbReference type="Proteomes" id="UP000887540"/>
    </source>
</evidence>
<proteinExistence type="inferred from homology"/>
<keyword evidence="11" id="KW-0249">Electron transport</keyword>
<evidence type="ECO:0000256" key="5">
    <source>
        <dbReference type="ARBA" id="ARBA00022723"/>
    </source>
</evidence>
<keyword evidence="9" id="KW-0472">Membrane</keyword>
<dbReference type="GO" id="GO:0046872">
    <property type="term" value="F:metal ion binding"/>
    <property type="evidence" value="ECO:0007669"/>
    <property type="project" value="UniProtKB-KW"/>
</dbReference>
<dbReference type="InterPro" id="IPR036922">
    <property type="entry name" value="Rieske_2Fe-2S_sf"/>
</dbReference>
<evidence type="ECO:0000256" key="9">
    <source>
        <dbReference type="ARBA" id="ARBA00023136"/>
    </source>
</evidence>
<keyword evidence="3" id="KW-0812">Transmembrane</keyword>
<dbReference type="SUPFAM" id="SSF50022">
    <property type="entry name" value="ISP domain"/>
    <property type="match status" value="1"/>
</dbReference>
<evidence type="ECO:0000256" key="8">
    <source>
        <dbReference type="ARBA" id="ARBA00023014"/>
    </source>
</evidence>
<keyword evidence="4" id="KW-0001">2Fe-2S</keyword>
<dbReference type="PROSITE" id="PS51296">
    <property type="entry name" value="RIESKE"/>
    <property type="match status" value="1"/>
</dbReference>
<keyword evidence="5" id="KW-0479">Metal-binding</keyword>
<dbReference type="InterPro" id="IPR037008">
    <property type="entry name" value="bc1_Rieske_TM_sf"/>
</dbReference>
<dbReference type="CDD" id="cd03470">
    <property type="entry name" value="Rieske_cytochrome_bc1"/>
    <property type="match status" value="1"/>
</dbReference>
<evidence type="ECO:0000256" key="13">
    <source>
        <dbReference type="SAM" id="MobiDB-lite"/>
    </source>
</evidence>
<dbReference type="PRINTS" id="PR00162">
    <property type="entry name" value="RIESKE"/>
</dbReference>
<dbReference type="FunFam" id="2.102.10.10:FF:000001">
    <property type="entry name" value="Cytochrome b-c1 complex subunit Rieske, mitochondrial"/>
    <property type="match status" value="1"/>
</dbReference>
<dbReference type="InterPro" id="IPR004192">
    <property type="entry name" value="Rieske_TM"/>
</dbReference>
<keyword evidence="6" id="KW-1133">Transmembrane helix</keyword>
<comment type="subcellular location">
    <subcellularLocation>
        <location evidence="1">Membrane</location>
        <topology evidence="1">Single-pass membrane protein</topology>
    </subcellularLocation>
    <subcellularLocation>
        <location evidence="12">Mitochondrion inner membrane</location>
    </subcellularLocation>
</comment>
<comment type="miscellaneous">
    <text evidence="11">The Rieske protein is a high potential 2Fe-2S protein.</text>
</comment>
<feature type="domain" description="Rieske" evidence="14">
    <location>
        <begin position="206"/>
        <end position="275"/>
    </location>
</feature>
<dbReference type="Gene3D" id="2.102.10.10">
    <property type="entry name" value="Rieske [2Fe-2S] iron-sulphur domain"/>
    <property type="match status" value="1"/>
</dbReference>
<comment type="similarity">
    <text evidence="2">Belongs to the Rieske iron-sulfur protein family.</text>
</comment>
<dbReference type="Gene3D" id="1.20.5.270">
    <property type="entry name" value="Ubiquinol cytochrome reductase, transmembrane domain"/>
    <property type="match status" value="1"/>
</dbReference>
<dbReference type="InterPro" id="IPR006317">
    <property type="entry name" value="Ubiquinol_cyt_c_Rdtase_Fe-S-su"/>
</dbReference>
<sequence length="279" mass="31055">MSTLLRTGGSTSKLIFGSHPTIPPSPVHLLAQSAKNIQDDKQIFETTDTLQAKVSRLTNGGPFGATLLHKKGINVTSRRFTHTDVEFPDFDAYRRDSTRDPTKPARDSEDERRGVQNLLFYGIGGTLSIYLGKEAVQTLVLYKWMSKEQQAQAATEINLNEVPEGLNKTFEWRGKPIFVRHRTQKEIDRERAVDVSQLRDPQHDSVRAQRPEWLVLIGVCTHLGCVPIAGQGDFGGYFCPCHGSHYDAAGRIRKGPAPRNLDLPPYSFKGDDVVVVGSD</sequence>
<dbReference type="InterPro" id="IPR005805">
    <property type="entry name" value="Rieske_Fe-S_prot_C"/>
</dbReference>
<evidence type="ECO:0000256" key="11">
    <source>
        <dbReference type="RuleBase" id="RU004494"/>
    </source>
</evidence>
<evidence type="ECO:0000259" key="14">
    <source>
        <dbReference type="PROSITE" id="PS51296"/>
    </source>
</evidence>
<evidence type="ECO:0000256" key="4">
    <source>
        <dbReference type="ARBA" id="ARBA00022714"/>
    </source>
</evidence>
<dbReference type="Pfam" id="PF00355">
    <property type="entry name" value="Rieske"/>
    <property type="match status" value="1"/>
</dbReference>
<evidence type="ECO:0000256" key="12">
    <source>
        <dbReference type="RuleBase" id="RU004495"/>
    </source>
</evidence>
<dbReference type="WBParaSite" id="ACRNAN_scaffold4701.g25147.t1">
    <property type="protein sequence ID" value="ACRNAN_scaffold4701.g25147.t1"/>
    <property type="gene ID" value="ACRNAN_scaffold4701.g25147"/>
</dbReference>
<dbReference type="GO" id="GO:0051537">
    <property type="term" value="F:2 iron, 2 sulfur cluster binding"/>
    <property type="evidence" value="ECO:0007669"/>
    <property type="project" value="UniProtKB-KW"/>
</dbReference>